<organism evidence="1 2">
    <name type="scientific">Mycena alexandri</name>
    <dbReference type="NCBI Taxonomy" id="1745969"/>
    <lineage>
        <taxon>Eukaryota</taxon>
        <taxon>Fungi</taxon>
        <taxon>Dikarya</taxon>
        <taxon>Basidiomycota</taxon>
        <taxon>Agaricomycotina</taxon>
        <taxon>Agaricomycetes</taxon>
        <taxon>Agaricomycetidae</taxon>
        <taxon>Agaricales</taxon>
        <taxon>Marasmiineae</taxon>
        <taxon>Mycenaceae</taxon>
        <taxon>Mycena</taxon>
    </lineage>
</organism>
<dbReference type="AlphaFoldDB" id="A0AAD6X7P2"/>
<keyword evidence="2" id="KW-1185">Reference proteome</keyword>
<protein>
    <submittedName>
        <fullName evidence="1">Uncharacterized protein</fullName>
    </submittedName>
</protein>
<evidence type="ECO:0000313" key="2">
    <source>
        <dbReference type="Proteomes" id="UP001218188"/>
    </source>
</evidence>
<evidence type="ECO:0000313" key="1">
    <source>
        <dbReference type="EMBL" id="KAJ7039727.1"/>
    </source>
</evidence>
<reference evidence="1" key="1">
    <citation type="submission" date="2023-03" db="EMBL/GenBank/DDBJ databases">
        <title>Massive genome expansion in bonnet fungi (Mycena s.s.) driven by repeated elements and novel gene families across ecological guilds.</title>
        <authorList>
            <consortium name="Lawrence Berkeley National Laboratory"/>
            <person name="Harder C.B."/>
            <person name="Miyauchi S."/>
            <person name="Viragh M."/>
            <person name="Kuo A."/>
            <person name="Thoen E."/>
            <person name="Andreopoulos B."/>
            <person name="Lu D."/>
            <person name="Skrede I."/>
            <person name="Drula E."/>
            <person name="Henrissat B."/>
            <person name="Morin E."/>
            <person name="Kohler A."/>
            <person name="Barry K."/>
            <person name="LaButti K."/>
            <person name="Morin E."/>
            <person name="Salamov A."/>
            <person name="Lipzen A."/>
            <person name="Mereny Z."/>
            <person name="Hegedus B."/>
            <person name="Baldrian P."/>
            <person name="Stursova M."/>
            <person name="Weitz H."/>
            <person name="Taylor A."/>
            <person name="Grigoriev I.V."/>
            <person name="Nagy L.G."/>
            <person name="Martin F."/>
            <person name="Kauserud H."/>
        </authorList>
    </citation>
    <scope>NUCLEOTIDE SEQUENCE</scope>
    <source>
        <strain evidence="1">CBHHK200</strain>
    </source>
</reference>
<gene>
    <name evidence="1" type="ORF">C8F04DRAFT_1084616</name>
</gene>
<comment type="caution">
    <text evidence="1">The sequence shown here is derived from an EMBL/GenBank/DDBJ whole genome shotgun (WGS) entry which is preliminary data.</text>
</comment>
<dbReference type="Proteomes" id="UP001218188">
    <property type="component" value="Unassembled WGS sequence"/>
</dbReference>
<dbReference type="EMBL" id="JARJCM010000025">
    <property type="protein sequence ID" value="KAJ7039727.1"/>
    <property type="molecule type" value="Genomic_DNA"/>
</dbReference>
<proteinExistence type="predicted"/>
<accession>A0AAD6X7P2</accession>
<name>A0AAD6X7P2_9AGAR</name>
<sequence>MAPVRERALPRELHDARAPLRGVLSIRPAICRLRRFRARRRMRSPLPDHSLTAPASACARACPPSAGRPPCGLVPACLCVMRASGVGEAICNLQFASRRDFCGTANANALSLSAVSVFLCVGMHGAIARKCIRRGFHRAHCKACVTYVHHLPAQQTRFFRERKRRTHLRVLCKRQRF</sequence>